<accession>A0AAX3ERV9</accession>
<keyword evidence="1" id="KW-0614">Plasmid</keyword>
<evidence type="ECO:0000313" key="1">
    <source>
        <dbReference type="EMBL" id="UYW00178.1"/>
    </source>
</evidence>
<proteinExistence type="predicted"/>
<sequence>MSDTAQFATVEITGPGRNLLNPEGLDKIDTALRAAAADDSVAGIILTGAGDVFCGGLDVASIKAGADPVPFYVGLVGILKLLPTLPKPVVAAVNGDALAGGAGLVAAADYVVATPDAKIGSYEVSVGVWPIVAQVPLIKRLGARAAIQNIASGEPFTSERAVEVGLVNEVAEPGELVARSEEWLKKAARGGAVIAEGRPSVYEVAELDYADALDAALERIEQAYAK</sequence>
<dbReference type="PANTHER" id="PTHR11941:SF54">
    <property type="entry name" value="ENOYL-COA HYDRATASE, MITOCHONDRIAL"/>
    <property type="match status" value="1"/>
</dbReference>
<gene>
    <name evidence="1" type="ORF">NL394_23785</name>
</gene>
<dbReference type="Proteomes" id="UP001163293">
    <property type="component" value="Plasmid unnamed5"/>
</dbReference>
<name>A0AAX3ERV9_PAEUR</name>
<dbReference type="RefSeq" id="WP_069694801.1">
    <property type="nucleotide sequence ID" value="NZ_CP101190.1"/>
</dbReference>
<organism evidence="1 2">
    <name type="scientific">Paenarthrobacter ureafaciens</name>
    <dbReference type="NCBI Taxonomy" id="37931"/>
    <lineage>
        <taxon>Bacteria</taxon>
        <taxon>Bacillati</taxon>
        <taxon>Actinomycetota</taxon>
        <taxon>Actinomycetes</taxon>
        <taxon>Micrococcales</taxon>
        <taxon>Micrococcaceae</taxon>
        <taxon>Paenarthrobacter</taxon>
    </lineage>
</organism>
<dbReference type="PANTHER" id="PTHR11941">
    <property type="entry name" value="ENOYL-COA HYDRATASE-RELATED"/>
    <property type="match status" value="1"/>
</dbReference>
<dbReference type="InterPro" id="IPR001753">
    <property type="entry name" value="Enoyl-CoA_hydra/iso"/>
</dbReference>
<dbReference type="CDD" id="cd06558">
    <property type="entry name" value="crotonase-like"/>
    <property type="match status" value="1"/>
</dbReference>
<dbReference type="Gene3D" id="3.90.226.10">
    <property type="entry name" value="2-enoyl-CoA Hydratase, Chain A, domain 1"/>
    <property type="match status" value="1"/>
</dbReference>
<evidence type="ECO:0000313" key="2">
    <source>
        <dbReference type="Proteomes" id="UP001163293"/>
    </source>
</evidence>
<keyword evidence="2" id="KW-1185">Reference proteome</keyword>
<protein>
    <submittedName>
        <fullName evidence="1">Enoyl-CoA hydratase/isomerase family protein</fullName>
    </submittedName>
</protein>
<dbReference type="Pfam" id="PF00378">
    <property type="entry name" value="ECH_1"/>
    <property type="match status" value="1"/>
</dbReference>
<dbReference type="AlphaFoldDB" id="A0AAX3ERV9"/>
<dbReference type="SUPFAM" id="SSF52096">
    <property type="entry name" value="ClpP/crotonase"/>
    <property type="match status" value="1"/>
</dbReference>
<dbReference type="GO" id="GO:0003824">
    <property type="term" value="F:catalytic activity"/>
    <property type="evidence" value="ECO:0007669"/>
    <property type="project" value="UniProtKB-ARBA"/>
</dbReference>
<dbReference type="GO" id="GO:0006635">
    <property type="term" value="P:fatty acid beta-oxidation"/>
    <property type="evidence" value="ECO:0007669"/>
    <property type="project" value="TreeGrafter"/>
</dbReference>
<geneLocation type="plasmid" evidence="1 2">
    <name>unnamed5</name>
</geneLocation>
<reference evidence="1" key="1">
    <citation type="submission" date="2022-07" db="EMBL/GenBank/DDBJ databases">
        <authorList>
            <person name="Wu T."/>
        </authorList>
    </citation>
    <scope>NUCLEOTIDE SEQUENCE</scope>
    <source>
        <strain evidence="1">SD-1</strain>
        <plasmid evidence="1">unnamed5</plasmid>
    </source>
</reference>
<dbReference type="EMBL" id="CP101190">
    <property type="protein sequence ID" value="UYW00178.1"/>
    <property type="molecule type" value="Genomic_DNA"/>
</dbReference>
<dbReference type="InterPro" id="IPR029045">
    <property type="entry name" value="ClpP/crotonase-like_dom_sf"/>
</dbReference>